<dbReference type="AlphaFoldDB" id="A0A559JN34"/>
<feature type="transmembrane region" description="Helical" evidence="1">
    <location>
        <begin position="104"/>
        <end position="122"/>
    </location>
</feature>
<feature type="transmembrane region" description="Helical" evidence="1">
    <location>
        <begin position="197"/>
        <end position="216"/>
    </location>
</feature>
<sequence length="230" mass="25428">MKCGANLGSSTAQSTTQSNVQLQKAKQLSKMYFSYFGEVLKNPVRTGQASTADHMTNGLITMILFSLVLPLIFYFQIKASARKYGGFLIDHLDVPFGSVVVKPFFFLILIVLMVNSIVFLVLKMGNVTVRYQEITARFGTFMIPSVTFLVVGLLFTWLGIGGGALGWVIGVGLFSWFVAICFTIYSFKRDHTSGLDAYYAVVITYAASILILYLFGDSILGSLLKDLMRL</sequence>
<accession>A0A559JN34</accession>
<feature type="transmembrane region" description="Helical" evidence="1">
    <location>
        <begin position="164"/>
        <end position="185"/>
    </location>
</feature>
<reference evidence="2 3" key="1">
    <citation type="submission" date="2019-07" db="EMBL/GenBank/DDBJ databases">
        <authorList>
            <person name="Kim J."/>
        </authorList>
    </citation>
    <scope>NUCLEOTIDE SEQUENCE [LARGE SCALE GENOMIC DNA]</scope>
    <source>
        <strain evidence="2 3">G13</strain>
    </source>
</reference>
<evidence type="ECO:0008006" key="4">
    <source>
        <dbReference type="Google" id="ProtNLM"/>
    </source>
</evidence>
<dbReference type="RefSeq" id="WP_144700469.1">
    <property type="nucleotide sequence ID" value="NZ_VNJJ01000004.1"/>
</dbReference>
<keyword evidence="1" id="KW-0812">Transmembrane</keyword>
<comment type="caution">
    <text evidence="2">The sequence shown here is derived from an EMBL/GenBank/DDBJ whole genome shotgun (WGS) entry which is preliminary data.</text>
</comment>
<dbReference type="Proteomes" id="UP000316330">
    <property type="component" value="Unassembled WGS sequence"/>
</dbReference>
<keyword evidence="1" id="KW-1133">Transmembrane helix</keyword>
<feature type="transmembrane region" description="Helical" evidence="1">
    <location>
        <begin position="134"/>
        <end position="158"/>
    </location>
</feature>
<gene>
    <name evidence="2" type="ORF">FPZ45_09060</name>
</gene>
<keyword evidence="3" id="KW-1185">Reference proteome</keyword>
<evidence type="ECO:0000313" key="3">
    <source>
        <dbReference type="Proteomes" id="UP000316330"/>
    </source>
</evidence>
<name>A0A559JN34_9BACL</name>
<feature type="transmembrane region" description="Helical" evidence="1">
    <location>
        <begin position="58"/>
        <end position="77"/>
    </location>
</feature>
<keyword evidence="1" id="KW-0472">Membrane</keyword>
<dbReference type="EMBL" id="VNJJ01000004">
    <property type="protein sequence ID" value="TVY01287.1"/>
    <property type="molecule type" value="Genomic_DNA"/>
</dbReference>
<organism evidence="2 3">
    <name type="scientific">Cohnella terricola</name>
    <dbReference type="NCBI Taxonomy" id="1289167"/>
    <lineage>
        <taxon>Bacteria</taxon>
        <taxon>Bacillati</taxon>
        <taxon>Bacillota</taxon>
        <taxon>Bacilli</taxon>
        <taxon>Bacillales</taxon>
        <taxon>Paenibacillaceae</taxon>
        <taxon>Cohnella</taxon>
    </lineage>
</organism>
<protein>
    <recommendedName>
        <fullName evidence="4">Yip1 domain-containing protein</fullName>
    </recommendedName>
</protein>
<evidence type="ECO:0000313" key="2">
    <source>
        <dbReference type="EMBL" id="TVY01287.1"/>
    </source>
</evidence>
<evidence type="ECO:0000256" key="1">
    <source>
        <dbReference type="SAM" id="Phobius"/>
    </source>
</evidence>
<dbReference type="OrthoDB" id="2448863at2"/>
<proteinExistence type="predicted"/>